<evidence type="ECO:0000313" key="6">
    <source>
        <dbReference type="EMBL" id="KAJ2924714.1"/>
    </source>
</evidence>
<keyword evidence="3" id="KW-0862">Zinc</keyword>
<sequence>MPYQGECLCGAVAFELQGEPFLYVICHCKNCKQAGGGAFMANAFFEPQYVTVTKGKDSVKTYSDNKTKSGNAVFRSFCSNCGSPLFIGPAAGNITVVQASNVNGSENWVPKKEFFAECKWGWVKELTFQPKKSKL</sequence>
<dbReference type="InterPro" id="IPR006913">
    <property type="entry name" value="CENP-V/GFA"/>
</dbReference>
<dbReference type="InterPro" id="IPR011057">
    <property type="entry name" value="Mss4-like_sf"/>
</dbReference>
<dbReference type="SUPFAM" id="SSF51316">
    <property type="entry name" value="Mss4-like"/>
    <property type="match status" value="1"/>
</dbReference>
<dbReference type="PANTHER" id="PTHR33337:SF39">
    <property type="entry name" value="DUF636 DOMAIN PROTEIN (AFU_ORTHOLOGUE AFUA_6G11530)"/>
    <property type="match status" value="1"/>
</dbReference>
<evidence type="ECO:0000256" key="2">
    <source>
        <dbReference type="ARBA" id="ARBA00022723"/>
    </source>
</evidence>
<gene>
    <name evidence="6" type="ORF">H1R20_g12374</name>
</gene>
<name>A0A9W8MDJ7_9AGAR</name>
<organism evidence="6 7">
    <name type="scientific">Candolleomyces eurysporus</name>
    <dbReference type="NCBI Taxonomy" id="2828524"/>
    <lineage>
        <taxon>Eukaryota</taxon>
        <taxon>Fungi</taxon>
        <taxon>Dikarya</taxon>
        <taxon>Basidiomycota</taxon>
        <taxon>Agaricomycotina</taxon>
        <taxon>Agaricomycetes</taxon>
        <taxon>Agaricomycetidae</taxon>
        <taxon>Agaricales</taxon>
        <taxon>Agaricineae</taxon>
        <taxon>Psathyrellaceae</taxon>
        <taxon>Candolleomyces</taxon>
    </lineage>
</organism>
<dbReference type="Pfam" id="PF04828">
    <property type="entry name" value="GFA"/>
    <property type="match status" value="1"/>
</dbReference>
<evidence type="ECO:0000256" key="3">
    <source>
        <dbReference type="ARBA" id="ARBA00022833"/>
    </source>
</evidence>
<dbReference type="EMBL" id="JANBPK010001208">
    <property type="protein sequence ID" value="KAJ2924714.1"/>
    <property type="molecule type" value="Genomic_DNA"/>
</dbReference>
<evidence type="ECO:0000256" key="1">
    <source>
        <dbReference type="ARBA" id="ARBA00005495"/>
    </source>
</evidence>
<keyword evidence="4" id="KW-0456">Lyase</keyword>
<evidence type="ECO:0000313" key="7">
    <source>
        <dbReference type="Proteomes" id="UP001140091"/>
    </source>
</evidence>
<accession>A0A9W8MDJ7</accession>
<comment type="similarity">
    <text evidence="1">Belongs to the Gfa family.</text>
</comment>
<comment type="caution">
    <text evidence="6">The sequence shown here is derived from an EMBL/GenBank/DDBJ whole genome shotgun (WGS) entry which is preliminary data.</text>
</comment>
<feature type="non-terminal residue" evidence="6">
    <location>
        <position position="135"/>
    </location>
</feature>
<dbReference type="GO" id="GO:0016846">
    <property type="term" value="F:carbon-sulfur lyase activity"/>
    <property type="evidence" value="ECO:0007669"/>
    <property type="project" value="InterPro"/>
</dbReference>
<keyword evidence="2" id="KW-0479">Metal-binding</keyword>
<dbReference type="PANTHER" id="PTHR33337">
    <property type="entry name" value="GFA DOMAIN-CONTAINING PROTEIN"/>
    <property type="match status" value="1"/>
</dbReference>
<dbReference type="AlphaFoldDB" id="A0A9W8MDJ7"/>
<protein>
    <recommendedName>
        <fullName evidence="5">CENP-V/GFA domain-containing protein</fullName>
    </recommendedName>
</protein>
<feature type="domain" description="CENP-V/GFA" evidence="5">
    <location>
        <begin position="3"/>
        <end position="109"/>
    </location>
</feature>
<keyword evidence="7" id="KW-1185">Reference proteome</keyword>
<dbReference type="Proteomes" id="UP001140091">
    <property type="component" value="Unassembled WGS sequence"/>
</dbReference>
<evidence type="ECO:0000259" key="5">
    <source>
        <dbReference type="PROSITE" id="PS51891"/>
    </source>
</evidence>
<dbReference type="PROSITE" id="PS51891">
    <property type="entry name" value="CENP_V_GFA"/>
    <property type="match status" value="1"/>
</dbReference>
<proteinExistence type="inferred from homology"/>
<dbReference type="Gene3D" id="3.90.1590.10">
    <property type="entry name" value="glutathione-dependent formaldehyde- activating enzyme (gfa)"/>
    <property type="match status" value="1"/>
</dbReference>
<evidence type="ECO:0000256" key="4">
    <source>
        <dbReference type="ARBA" id="ARBA00023239"/>
    </source>
</evidence>
<dbReference type="GO" id="GO:0046872">
    <property type="term" value="F:metal ion binding"/>
    <property type="evidence" value="ECO:0007669"/>
    <property type="project" value="UniProtKB-KW"/>
</dbReference>
<dbReference type="OrthoDB" id="9985472at2759"/>
<reference evidence="6" key="1">
    <citation type="submission" date="2022-06" db="EMBL/GenBank/DDBJ databases">
        <title>Genome Sequence of Candolleomyces eurysporus.</title>
        <authorList>
            <person name="Buettner E."/>
        </authorList>
    </citation>
    <scope>NUCLEOTIDE SEQUENCE</scope>
    <source>
        <strain evidence="6">VTCC 930004</strain>
    </source>
</reference>